<organism evidence="1 2">
    <name type="scientific">Moellerella wisconsensis</name>
    <dbReference type="NCBI Taxonomy" id="158849"/>
    <lineage>
        <taxon>Bacteria</taxon>
        <taxon>Pseudomonadati</taxon>
        <taxon>Pseudomonadota</taxon>
        <taxon>Gammaproteobacteria</taxon>
        <taxon>Enterobacterales</taxon>
        <taxon>Morganellaceae</taxon>
        <taxon>Moellerella</taxon>
    </lineage>
</organism>
<gene>
    <name evidence="1" type="ORF">MNY70_12105</name>
</gene>
<dbReference type="EMBL" id="CP093255">
    <property type="protein sequence ID" value="UNH38217.1"/>
    <property type="molecule type" value="Genomic_DNA"/>
</dbReference>
<protein>
    <submittedName>
        <fullName evidence="1">Glycosyltransferase family 4 protein</fullName>
    </submittedName>
</protein>
<dbReference type="Proteomes" id="UP000829420">
    <property type="component" value="Chromosome"/>
</dbReference>
<sequence length="356" mass="41012">MKSLKEEGYRIVCIAPFDIYSKKLINELNIEWFSLNMNRRSINPLGEIRTIIQLCKIYKKISPDICINFTIKNNIYGTIAAKLNNTLVINNITGLGTAFQNKGFLYYTAYYLYKTLLRYSNFIFCQNKSDFYFIRNEFKLDEKKIILTPGSGVNLEKFKFKKKEKNNTFNFLFVGRLIQDKGINELIDAFKLLNNNKYKCHLYIAGEIDENNRTAISSEQFKKWQLIPNITWLGSVNDMPKIYNSCDCIVLPSYSEGLPRSLIEAGAMGLPAIASDIPGCNDIISNDFNGYLCKVKDSNSLYLQMIKMLTLPSDKLKLLSKNSLDYVEEFFNETIVIDKTKKAVEQLLTFNKNVNP</sequence>
<name>A0ACD3Y4Z0_9GAMM</name>
<keyword evidence="2" id="KW-1185">Reference proteome</keyword>
<reference evidence="1" key="1">
    <citation type="submission" date="2022-03" db="EMBL/GenBank/DDBJ databases">
        <title>ESBL-producing Moellerella wisconsensis and Escherichia marmotae isolated from wild game meat.</title>
        <authorList>
            <person name="Biggel M."/>
        </authorList>
    </citation>
    <scope>NUCLEOTIDE SEQUENCE</scope>
    <source>
        <strain evidence="1">W1</strain>
    </source>
</reference>
<evidence type="ECO:0000313" key="2">
    <source>
        <dbReference type="Proteomes" id="UP000829420"/>
    </source>
</evidence>
<proteinExistence type="predicted"/>
<accession>A0ACD3Y4Z0</accession>
<evidence type="ECO:0000313" key="1">
    <source>
        <dbReference type="EMBL" id="UNH38217.1"/>
    </source>
</evidence>